<feature type="domain" description="Glyoxalase-like" evidence="1">
    <location>
        <begin position="6"/>
        <end position="129"/>
    </location>
</feature>
<dbReference type="Pfam" id="PF13468">
    <property type="entry name" value="Glyoxalase_3"/>
    <property type="match status" value="1"/>
</dbReference>
<dbReference type="PANTHER" id="PTHR40265">
    <property type="entry name" value="BLL2707 PROTEIN"/>
    <property type="match status" value="1"/>
</dbReference>
<dbReference type="AlphaFoldDB" id="A0A4S3IYJ5"/>
<evidence type="ECO:0000313" key="3">
    <source>
        <dbReference type="Proteomes" id="UP000308092"/>
    </source>
</evidence>
<name>A0A4S3IYJ5_9EURO</name>
<gene>
    <name evidence="2" type="ORF">EYZ11_013093</name>
</gene>
<evidence type="ECO:0000313" key="2">
    <source>
        <dbReference type="EMBL" id="THC87460.1"/>
    </source>
</evidence>
<dbReference type="InterPro" id="IPR029068">
    <property type="entry name" value="Glyas_Bleomycin-R_OHBP_Dase"/>
</dbReference>
<organism evidence="2 3">
    <name type="scientific">Aspergillus tanneri</name>
    <dbReference type="NCBI Taxonomy" id="1220188"/>
    <lineage>
        <taxon>Eukaryota</taxon>
        <taxon>Fungi</taxon>
        <taxon>Dikarya</taxon>
        <taxon>Ascomycota</taxon>
        <taxon>Pezizomycotina</taxon>
        <taxon>Eurotiomycetes</taxon>
        <taxon>Eurotiomycetidae</taxon>
        <taxon>Eurotiales</taxon>
        <taxon>Aspergillaceae</taxon>
        <taxon>Aspergillus</taxon>
        <taxon>Aspergillus subgen. Circumdati</taxon>
    </lineage>
</organism>
<dbReference type="Proteomes" id="UP000308092">
    <property type="component" value="Unassembled WGS sequence"/>
</dbReference>
<comment type="caution">
    <text evidence="2">The sequence shown here is derived from an EMBL/GenBank/DDBJ whole genome shotgun (WGS) entry which is preliminary data.</text>
</comment>
<accession>A0A4S3IYJ5</accession>
<dbReference type="InterPro" id="IPR025870">
    <property type="entry name" value="Glyoxalase-like_dom"/>
</dbReference>
<evidence type="ECO:0000259" key="1">
    <source>
        <dbReference type="Pfam" id="PF13468"/>
    </source>
</evidence>
<dbReference type="Gene3D" id="3.10.180.10">
    <property type="entry name" value="2,3-Dihydroxybiphenyl 1,2-Dioxygenase, domain 1"/>
    <property type="match status" value="1"/>
</dbReference>
<dbReference type="VEuPathDB" id="FungiDB:EYZ11_013093"/>
<reference evidence="2 3" key="1">
    <citation type="submission" date="2019-03" db="EMBL/GenBank/DDBJ databases">
        <title>The genome sequence of a newly discovered highly antifungal drug resistant Aspergillus species, Aspergillus tanneri NIH 1004.</title>
        <authorList>
            <person name="Mounaud S."/>
            <person name="Singh I."/>
            <person name="Joardar V."/>
            <person name="Pakala S."/>
            <person name="Pakala S."/>
            <person name="Venepally P."/>
            <person name="Hoover J."/>
            <person name="Nierman W."/>
            <person name="Chung J."/>
            <person name="Losada L."/>
        </authorList>
    </citation>
    <scope>NUCLEOTIDE SEQUENCE [LARGE SCALE GENOMIC DNA]</scope>
    <source>
        <strain evidence="2 3">NIH1004</strain>
    </source>
</reference>
<keyword evidence="3" id="KW-1185">Reference proteome</keyword>
<dbReference type="PANTHER" id="PTHR40265:SF1">
    <property type="entry name" value="GLYOXALASE-LIKE DOMAIN-CONTAINING PROTEIN"/>
    <property type="match status" value="1"/>
</dbReference>
<protein>
    <recommendedName>
        <fullName evidence="1">Glyoxalase-like domain-containing protein</fullName>
    </recommendedName>
</protein>
<dbReference type="EMBL" id="SOSA01001196">
    <property type="protein sequence ID" value="THC87460.1"/>
    <property type="molecule type" value="Genomic_DNA"/>
</dbReference>
<proteinExistence type="predicted"/>
<sequence>MTPVHFDHVLIQLSTPDFESPPSWLTENFTIIEGGTHTGNRTQNKLIILPDNTYIELLNIIRPQDDFHGYPGDFALTTISPFSANDNYRRLTGALAHPPGDGGLGVTYTPPQAGGRTTPRGEEIRWELTNGYSVFLPRCDGSRAAGTDGPNGEEAFLWGVWAGSYRGAGAKGEGPGVYGSVYLGFGGGRPSSVGDWG</sequence>